<proteinExistence type="predicted"/>
<evidence type="ECO:0000259" key="2">
    <source>
        <dbReference type="Pfam" id="PF01443"/>
    </source>
</evidence>
<protein>
    <submittedName>
        <fullName evidence="3">AAA family ATPase</fullName>
    </submittedName>
</protein>
<comment type="caution">
    <text evidence="3">The sequence shown here is derived from an EMBL/GenBank/DDBJ whole genome shotgun (WGS) entry which is preliminary data.</text>
</comment>
<dbReference type="GO" id="GO:0005524">
    <property type="term" value="F:ATP binding"/>
    <property type="evidence" value="ECO:0007669"/>
    <property type="project" value="InterPro"/>
</dbReference>
<dbReference type="CDD" id="cd18809">
    <property type="entry name" value="SF1_C_RecD"/>
    <property type="match status" value="1"/>
</dbReference>
<dbReference type="OrthoDB" id="4524286at2"/>
<feature type="region of interest" description="Disordered" evidence="1">
    <location>
        <begin position="390"/>
        <end position="432"/>
    </location>
</feature>
<evidence type="ECO:0000313" key="3">
    <source>
        <dbReference type="EMBL" id="KAA1425416.1"/>
    </source>
</evidence>
<dbReference type="EMBL" id="VDFQ02000001">
    <property type="protein sequence ID" value="KAA1425416.1"/>
    <property type="molecule type" value="Genomic_DNA"/>
</dbReference>
<name>A0A5Q6S4Y2_9ACTN</name>
<feature type="domain" description="(+)RNA virus helicase C-terminal" evidence="2">
    <location>
        <begin position="311"/>
        <end position="355"/>
    </location>
</feature>
<evidence type="ECO:0000313" key="4">
    <source>
        <dbReference type="Proteomes" id="UP000307768"/>
    </source>
</evidence>
<dbReference type="Gene3D" id="2.30.30.940">
    <property type="match status" value="1"/>
</dbReference>
<gene>
    <name evidence="3" type="ORF">FE697_006080</name>
</gene>
<dbReference type="RefSeq" id="WP_149768591.1">
    <property type="nucleotide sequence ID" value="NZ_VDFQ02000001.1"/>
</dbReference>
<dbReference type="Pfam" id="PF13604">
    <property type="entry name" value="AAA_30"/>
    <property type="match status" value="1"/>
</dbReference>
<accession>A0A5Q6S4Y2</accession>
<dbReference type="Pfam" id="PF01443">
    <property type="entry name" value="Viral_helicase1"/>
    <property type="match status" value="1"/>
</dbReference>
<evidence type="ECO:0000256" key="1">
    <source>
        <dbReference type="SAM" id="MobiDB-lite"/>
    </source>
</evidence>
<organism evidence="3 4">
    <name type="scientific">Mumia zhuanghuii</name>
    <dbReference type="NCBI Taxonomy" id="2585211"/>
    <lineage>
        <taxon>Bacteria</taxon>
        <taxon>Bacillati</taxon>
        <taxon>Actinomycetota</taxon>
        <taxon>Actinomycetes</taxon>
        <taxon>Propionibacteriales</taxon>
        <taxon>Nocardioidaceae</taxon>
        <taxon>Mumia</taxon>
    </lineage>
</organism>
<dbReference type="InterPro" id="IPR027417">
    <property type="entry name" value="P-loop_NTPase"/>
</dbReference>
<dbReference type="AlphaFoldDB" id="A0A5Q6S4Y2"/>
<dbReference type="Gene3D" id="3.40.50.300">
    <property type="entry name" value="P-loop containing nucleotide triphosphate hydrolases"/>
    <property type="match status" value="2"/>
</dbReference>
<dbReference type="InterPro" id="IPR027351">
    <property type="entry name" value="(+)RNA_virus_helicase_core_dom"/>
</dbReference>
<feature type="region of interest" description="Disordered" evidence="1">
    <location>
        <begin position="1"/>
        <end position="28"/>
    </location>
</feature>
<sequence length="432" mass="47029">MRSRHLPIFGDGSPGQIGERPGPDPWPPRRASECLWSTAWAIPLAPSATAAQVLADELGCRAENLHKFQHLTTESTADDDWARLRPGDLVLVDEASLAGTARLDWLTQHANTSGAVVRLLGDPYQLSAVETGGAFRLLVDDIGGPELDTLHRFHDPDEAAATLKIRHGDSNGLHYYEDNGRITTGSGPHLLELAYKAWDHDTTGGLASVIITSTEADARALNTTARTARIHTGAVDGTDQVHLHDGTHASEGDIVITRRNDRAIRTTRGGFVRNGDHWTVTTTTVGGTLTVTRSGETVELPAGYVSDHVQLGYAVTAHRAQGITVDTAHVLVDDTATRESLYVAMTRARARTHIYVPTNHELSIDAERPPAVRDDPRVIIAHAISRSIAEQSATQVHRRQRFGSPTSSRPTDRRRGLYQHPTIRWTPQSASP</sequence>
<dbReference type="SUPFAM" id="SSF52540">
    <property type="entry name" value="P-loop containing nucleoside triphosphate hydrolases"/>
    <property type="match status" value="2"/>
</dbReference>
<dbReference type="Proteomes" id="UP000307768">
    <property type="component" value="Unassembled WGS sequence"/>
</dbReference>
<reference evidence="3 4" key="1">
    <citation type="submission" date="2019-09" db="EMBL/GenBank/DDBJ databases">
        <title>Mumia zhuanghuii sp. nov. isolated from the intestinal contents of plateau pika (Ochotona curzoniae) in the Qinghai-Tibet plateau of China.</title>
        <authorList>
            <person name="Tian Z."/>
        </authorList>
    </citation>
    <scope>NUCLEOTIDE SEQUENCE [LARGE SCALE GENOMIC DNA]</scope>
    <source>
        <strain evidence="4">350</strain>
    </source>
</reference>